<gene>
    <name evidence="2" type="ORF">NDES1114_LOCUS665</name>
</gene>
<dbReference type="AlphaFoldDB" id="A0A7S1KXK1"/>
<reference evidence="2" key="1">
    <citation type="submission" date="2021-01" db="EMBL/GenBank/DDBJ databases">
        <authorList>
            <person name="Corre E."/>
            <person name="Pelletier E."/>
            <person name="Niang G."/>
            <person name="Scheremetjew M."/>
            <person name="Finn R."/>
            <person name="Kale V."/>
            <person name="Holt S."/>
            <person name="Cochrane G."/>
            <person name="Meng A."/>
            <person name="Brown T."/>
            <person name="Cohen L."/>
        </authorList>
    </citation>
    <scope>NUCLEOTIDE SEQUENCE</scope>
    <source>
        <strain evidence="2">CCAP 1951/1</strain>
    </source>
</reference>
<protein>
    <submittedName>
        <fullName evidence="2">Uncharacterized protein</fullName>
    </submittedName>
</protein>
<proteinExistence type="predicted"/>
<dbReference type="EMBL" id="HBGF01000936">
    <property type="protein sequence ID" value="CAD9088853.1"/>
    <property type="molecule type" value="Transcribed_RNA"/>
</dbReference>
<accession>A0A7S1KXK1</accession>
<sequence length="132" mass="14139">MPPKKSRRAPKPAASAKGGESVLSEWRTSLAPQREQASELVSPIDEGPSALGPLQSTVPEFRDGDSVISNSRATTPEYVPAADRLGLDAPAMVFFEESSREGSQGVADEPGTGKQKRPATKKHRSEAARKKR</sequence>
<evidence type="ECO:0000256" key="1">
    <source>
        <dbReference type="SAM" id="MobiDB-lite"/>
    </source>
</evidence>
<evidence type="ECO:0000313" key="2">
    <source>
        <dbReference type="EMBL" id="CAD9088853.1"/>
    </source>
</evidence>
<feature type="compositionally biased region" description="Basic residues" evidence="1">
    <location>
        <begin position="1"/>
        <end position="10"/>
    </location>
</feature>
<name>A0A7S1KXK1_NEODS</name>
<organism evidence="2">
    <name type="scientific">Neobodo designis</name>
    <name type="common">Flagellated protozoan</name>
    <name type="synonym">Bodo designis</name>
    <dbReference type="NCBI Taxonomy" id="312471"/>
    <lineage>
        <taxon>Eukaryota</taxon>
        <taxon>Discoba</taxon>
        <taxon>Euglenozoa</taxon>
        <taxon>Kinetoplastea</taxon>
        <taxon>Metakinetoplastina</taxon>
        <taxon>Neobodonida</taxon>
        <taxon>Neobodo</taxon>
    </lineage>
</organism>
<feature type="compositionally biased region" description="Basic residues" evidence="1">
    <location>
        <begin position="114"/>
        <end position="124"/>
    </location>
</feature>
<feature type="region of interest" description="Disordered" evidence="1">
    <location>
        <begin position="1"/>
        <end position="75"/>
    </location>
</feature>
<feature type="region of interest" description="Disordered" evidence="1">
    <location>
        <begin position="95"/>
        <end position="132"/>
    </location>
</feature>